<sequence>MLNITTGISGIVILTLDDTKGVNATDLIKEMKSMIEQRSKGCLYFIEDRTKAIEWAWIKPGKETVLRLRVKDMKIMKINLSCLVVQTEKL</sequence>
<dbReference type="EMBL" id="CP021170">
    <property type="protein sequence ID" value="ARR10807.1"/>
    <property type="molecule type" value="Genomic_DNA"/>
</dbReference>
<evidence type="ECO:0000313" key="1">
    <source>
        <dbReference type="EMBL" id="ARR10807.1"/>
    </source>
</evidence>
<reference evidence="1 2" key="1">
    <citation type="journal article" date="2016" name="Int. J. Syst. Evol. Microbiol.">
        <title>Paenibacillus damxungensis sp. nov., isolated from raw yak (Bos grunniens) milk.</title>
        <authorList>
            <person name="Wu Z."/>
            <person name="Gao C."/>
            <person name="Han J."/>
            <person name="Liu Z."/>
        </authorList>
    </citation>
    <scope>NUCLEOTIDE SEQUENCE [LARGE SCALE GENOMIC DNA]</scope>
    <source>
        <strain evidence="1 2">BD3526</strain>
        <plasmid evidence="1 2">unnamed1</plasmid>
    </source>
</reference>
<gene>
    <name evidence="1" type="ORF">AR543_p0199</name>
</gene>
<evidence type="ECO:0000313" key="2">
    <source>
        <dbReference type="Proteomes" id="UP000078148"/>
    </source>
</evidence>
<accession>A0A1X9T4C0</accession>
<geneLocation type="plasmid" evidence="1 2">
    <name>unnamed1</name>
</geneLocation>
<name>A0A1X9T4C0_9BACL</name>
<dbReference type="KEGG" id="pbv:AR543_p0199"/>
<dbReference type="AlphaFoldDB" id="A0A1X9T4C0"/>
<keyword evidence="2" id="KW-1185">Reference proteome</keyword>
<proteinExistence type="predicted"/>
<protein>
    <submittedName>
        <fullName evidence="1">Uncharacterized protein</fullName>
    </submittedName>
</protein>
<dbReference type="Proteomes" id="UP000078148">
    <property type="component" value="Plasmid unnamed1"/>
</dbReference>
<keyword evidence="1" id="KW-0614">Plasmid</keyword>
<organism evidence="1 2">
    <name type="scientific">Paenibacillus bovis</name>
    <dbReference type="NCBI Taxonomy" id="1616788"/>
    <lineage>
        <taxon>Bacteria</taxon>
        <taxon>Bacillati</taxon>
        <taxon>Bacillota</taxon>
        <taxon>Bacilli</taxon>
        <taxon>Bacillales</taxon>
        <taxon>Paenibacillaceae</taxon>
        <taxon>Paenibacillus</taxon>
    </lineage>
</organism>